<gene>
    <name evidence="11" type="ORF">Clacol_008083</name>
</gene>
<evidence type="ECO:0000256" key="5">
    <source>
        <dbReference type="ARBA" id="ARBA00022946"/>
    </source>
</evidence>
<comment type="caution">
    <text evidence="11">The sequence shown here is derived from an EMBL/GenBank/DDBJ whole genome shotgun (WGS) entry which is preliminary data.</text>
</comment>
<dbReference type="EMBL" id="BPWL01000009">
    <property type="protein sequence ID" value="GJJ13826.1"/>
    <property type="molecule type" value="Genomic_DNA"/>
</dbReference>
<evidence type="ECO:0000256" key="9">
    <source>
        <dbReference type="RuleBase" id="RU367010"/>
    </source>
</evidence>
<keyword evidence="4 9" id="KW-0999">Mitochondrion inner membrane</keyword>
<evidence type="ECO:0000256" key="3">
    <source>
        <dbReference type="ARBA" id="ARBA00022660"/>
    </source>
</evidence>
<keyword evidence="12" id="KW-1185">Reference proteome</keyword>
<keyword evidence="8 9" id="KW-0472">Membrane</keyword>
<dbReference type="InterPro" id="IPR038532">
    <property type="entry name" value="NDUFS4-like_sf"/>
</dbReference>
<evidence type="ECO:0000256" key="8">
    <source>
        <dbReference type="ARBA" id="ARBA00023136"/>
    </source>
</evidence>
<comment type="function">
    <text evidence="9">Accessory subunit of the mitochondrial membrane respiratory chain NADH dehydrogenase (Complex I), that is believed not to be involved in catalysis. Complex I functions in the transfer of electrons from NADH to the respiratory chain. The immediate electron acceptor for the enzyme is believed to be ubiquinone.</text>
</comment>
<comment type="subcellular location">
    <subcellularLocation>
        <location evidence="9">Mitochondrion inner membrane</location>
        <topology evidence="9">Peripheral membrane protein</topology>
        <orientation evidence="9">Matrix side</orientation>
    </subcellularLocation>
</comment>
<proteinExistence type="inferred from homology"/>
<dbReference type="GO" id="GO:0005743">
    <property type="term" value="C:mitochondrial inner membrane"/>
    <property type="evidence" value="ECO:0007669"/>
    <property type="project" value="UniProtKB-SubCell"/>
</dbReference>
<keyword evidence="2 9" id="KW-0813">Transport</keyword>
<dbReference type="GO" id="GO:0022900">
    <property type="term" value="P:electron transport chain"/>
    <property type="evidence" value="ECO:0007669"/>
    <property type="project" value="InterPro"/>
</dbReference>
<evidence type="ECO:0000256" key="2">
    <source>
        <dbReference type="ARBA" id="ARBA00022448"/>
    </source>
</evidence>
<evidence type="ECO:0000256" key="4">
    <source>
        <dbReference type="ARBA" id="ARBA00022792"/>
    </source>
</evidence>
<comment type="similarity">
    <text evidence="1 9">Belongs to the complex I NDUFS4 subunit family.</text>
</comment>
<feature type="compositionally biased region" description="Polar residues" evidence="10">
    <location>
        <begin position="1"/>
        <end position="17"/>
    </location>
</feature>
<feature type="compositionally biased region" description="Low complexity" evidence="10">
    <location>
        <begin position="32"/>
        <end position="43"/>
    </location>
</feature>
<protein>
    <recommendedName>
        <fullName evidence="9">NADH dehydrogenase [ubiquinone] iron-sulfur protein 4, mitochondrial</fullName>
    </recommendedName>
</protein>
<dbReference type="PANTHER" id="PTHR12219:SF8">
    <property type="entry name" value="NADH DEHYDROGENASE [UBIQUINONE] IRON-SULFUR PROTEIN 4, MITOCHONDRIAL"/>
    <property type="match status" value="1"/>
</dbReference>
<dbReference type="AlphaFoldDB" id="A0AAV5ALM0"/>
<evidence type="ECO:0000256" key="1">
    <source>
        <dbReference type="ARBA" id="ARBA00005882"/>
    </source>
</evidence>
<reference evidence="11" key="1">
    <citation type="submission" date="2021-10" db="EMBL/GenBank/DDBJ databases">
        <title>De novo Genome Assembly of Clathrus columnatus (Basidiomycota, Fungi) Using Illumina and Nanopore Sequence Data.</title>
        <authorList>
            <person name="Ogiso-Tanaka E."/>
            <person name="Itagaki H."/>
            <person name="Hosoya T."/>
            <person name="Hosaka K."/>
        </authorList>
    </citation>
    <scope>NUCLEOTIDE SEQUENCE</scope>
    <source>
        <strain evidence="11">MO-923</strain>
    </source>
</reference>
<dbReference type="InterPro" id="IPR006885">
    <property type="entry name" value="NADH_UbQ_FeS_4_mit-like"/>
</dbReference>
<dbReference type="Gene3D" id="3.30.160.190">
    <property type="entry name" value="atu1810 like domain"/>
    <property type="match status" value="1"/>
</dbReference>
<evidence type="ECO:0000256" key="10">
    <source>
        <dbReference type="SAM" id="MobiDB-lite"/>
    </source>
</evidence>
<feature type="region of interest" description="Disordered" evidence="10">
    <location>
        <begin position="1"/>
        <end position="59"/>
    </location>
</feature>
<sequence>MSSLIRLSRQTATTNATKVPATPPQASKEDSGSLTGSKSHSSSVAPVPESGDVPIPAEIVSGAPVELRHRLVRIYQSTRNTMQSGGMKGEKWRIDWDILPGAGRWQNPLIGWASSADYMQGTRLMFLSKEDAVRFAEKQVPYNQAHTAKKL</sequence>
<evidence type="ECO:0000313" key="11">
    <source>
        <dbReference type="EMBL" id="GJJ13826.1"/>
    </source>
</evidence>
<accession>A0AAV5ALM0</accession>
<dbReference type="PANTHER" id="PTHR12219">
    <property type="entry name" value="NADH-UBIQUINONE OXIDOREDUCTASE"/>
    <property type="match status" value="1"/>
</dbReference>
<dbReference type="Proteomes" id="UP001050691">
    <property type="component" value="Unassembled WGS sequence"/>
</dbReference>
<keyword evidence="7 9" id="KW-0496">Mitochondrion</keyword>
<keyword evidence="6 9" id="KW-0249">Electron transport</keyword>
<dbReference type="Pfam" id="PF04800">
    <property type="entry name" value="NDUS4"/>
    <property type="match status" value="1"/>
</dbReference>
<keyword evidence="3 9" id="KW-0679">Respiratory chain</keyword>
<evidence type="ECO:0000256" key="7">
    <source>
        <dbReference type="ARBA" id="ARBA00023128"/>
    </source>
</evidence>
<evidence type="ECO:0000313" key="12">
    <source>
        <dbReference type="Proteomes" id="UP001050691"/>
    </source>
</evidence>
<name>A0AAV5ALM0_9AGAM</name>
<keyword evidence="5 9" id="KW-0809">Transit peptide</keyword>
<organism evidence="11 12">
    <name type="scientific">Clathrus columnatus</name>
    <dbReference type="NCBI Taxonomy" id="1419009"/>
    <lineage>
        <taxon>Eukaryota</taxon>
        <taxon>Fungi</taxon>
        <taxon>Dikarya</taxon>
        <taxon>Basidiomycota</taxon>
        <taxon>Agaricomycotina</taxon>
        <taxon>Agaricomycetes</taxon>
        <taxon>Phallomycetidae</taxon>
        <taxon>Phallales</taxon>
        <taxon>Clathraceae</taxon>
        <taxon>Clathrus</taxon>
    </lineage>
</organism>
<evidence type="ECO:0000256" key="6">
    <source>
        <dbReference type="ARBA" id="ARBA00022982"/>
    </source>
</evidence>